<accession>A0A0B6Y5D5</accession>
<gene>
    <name evidence="1" type="primary">ORF13242</name>
</gene>
<organism evidence="1">
    <name type="scientific">Arion vulgaris</name>
    <dbReference type="NCBI Taxonomy" id="1028688"/>
    <lineage>
        <taxon>Eukaryota</taxon>
        <taxon>Metazoa</taxon>
        <taxon>Spiralia</taxon>
        <taxon>Lophotrochozoa</taxon>
        <taxon>Mollusca</taxon>
        <taxon>Gastropoda</taxon>
        <taxon>Heterobranchia</taxon>
        <taxon>Euthyneura</taxon>
        <taxon>Panpulmonata</taxon>
        <taxon>Eupulmonata</taxon>
        <taxon>Stylommatophora</taxon>
        <taxon>Helicina</taxon>
        <taxon>Arionoidea</taxon>
        <taxon>Arionidae</taxon>
        <taxon>Arion</taxon>
    </lineage>
</organism>
<dbReference type="AlphaFoldDB" id="A0A0B6Y5D5"/>
<name>A0A0B6Y5D5_9EUPU</name>
<feature type="non-terminal residue" evidence="1">
    <location>
        <position position="1"/>
    </location>
</feature>
<reference evidence="1" key="1">
    <citation type="submission" date="2014-12" db="EMBL/GenBank/DDBJ databases">
        <title>Insight into the proteome of Arion vulgaris.</title>
        <authorList>
            <person name="Aradska J."/>
            <person name="Bulat T."/>
            <person name="Smidak R."/>
            <person name="Sarate P."/>
            <person name="Gangsoo J."/>
            <person name="Sialana F."/>
            <person name="Bilban M."/>
            <person name="Lubec G."/>
        </authorList>
    </citation>
    <scope>NUCLEOTIDE SEQUENCE</scope>
    <source>
        <tissue evidence="1">Skin</tissue>
    </source>
</reference>
<sequence length="60" mass="6394">EIHSSPPEEGPCDKGLLGLVLEVGDQKVGKDLEGMALDGRAWKTVVADLCLPSGEEDIFE</sequence>
<protein>
    <submittedName>
        <fullName evidence="1">Uncharacterized protein</fullName>
    </submittedName>
</protein>
<proteinExistence type="predicted"/>
<dbReference type="EMBL" id="HACG01004499">
    <property type="protein sequence ID" value="CEK51364.1"/>
    <property type="molecule type" value="Transcribed_RNA"/>
</dbReference>
<evidence type="ECO:0000313" key="1">
    <source>
        <dbReference type="EMBL" id="CEK51364.1"/>
    </source>
</evidence>